<protein>
    <submittedName>
        <fullName evidence="2">Nuclear transport factor 2 family protein</fullName>
    </submittedName>
</protein>
<dbReference type="EMBL" id="SJDU01000362">
    <property type="protein sequence ID" value="TKZ30353.1"/>
    <property type="molecule type" value="Genomic_DNA"/>
</dbReference>
<evidence type="ECO:0000313" key="2">
    <source>
        <dbReference type="EMBL" id="TKZ30353.1"/>
    </source>
</evidence>
<proteinExistence type="predicted"/>
<evidence type="ECO:0000313" key="3">
    <source>
        <dbReference type="Proteomes" id="UP000310168"/>
    </source>
</evidence>
<dbReference type="InterPro" id="IPR032710">
    <property type="entry name" value="NTF2-like_dom_sf"/>
</dbReference>
<organism evidence="2 3">
    <name type="scientific">Brachyspira catarrhinii</name>
    <dbReference type="NCBI Taxonomy" id="2528966"/>
    <lineage>
        <taxon>Bacteria</taxon>
        <taxon>Pseudomonadati</taxon>
        <taxon>Spirochaetota</taxon>
        <taxon>Spirochaetia</taxon>
        <taxon>Brachyspirales</taxon>
        <taxon>Brachyspiraceae</taxon>
        <taxon>Brachyspira</taxon>
    </lineage>
</organism>
<dbReference type="Proteomes" id="UP000310168">
    <property type="component" value="Unassembled WGS sequence"/>
</dbReference>
<feature type="domain" description="SnoaL-like" evidence="1">
    <location>
        <begin position="30"/>
        <end position="157"/>
    </location>
</feature>
<reference evidence="2 3" key="1">
    <citation type="journal article" date="2019" name="Anaerobe">
        <title>Brachyspira catarrhinii sp. nov., an anaerobic intestinal spirochaete isolated from vervet monkeys may have been misidentified as Brachyspira aalborgi in previous studies.</title>
        <authorList>
            <person name="Phillips N.D."/>
            <person name="La T."/>
            <person name="Hampson D.J."/>
        </authorList>
    </citation>
    <scope>NUCLEOTIDE SEQUENCE [LARGE SCALE GENOMIC DNA]</scope>
    <source>
        <strain evidence="2 3">Z12</strain>
    </source>
</reference>
<name>A0ABY2TNP5_9SPIR</name>
<accession>A0ABY2TNP5</accession>
<dbReference type="Pfam" id="PF13577">
    <property type="entry name" value="SnoaL_4"/>
    <property type="match status" value="1"/>
</dbReference>
<dbReference type="RefSeq" id="WP_137999078.1">
    <property type="nucleotide sequence ID" value="NZ_SJDU01000362.1"/>
</dbReference>
<evidence type="ECO:0000259" key="1">
    <source>
        <dbReference type="Pfam" id="PF13577"/>
    </source>
</evidence>
<dbReference type="SUPFAM" id="SSF54427">
    <property type="entry name" value="NTF2-like"/>
    <property type="match status" value="1"/>
</dbReference>
<dbReference type="Gene3D" id="3.10.450.50">
    <property type="match status" value="1"/>
</dbReference>
<gene>
    <name evidence="2" type="ORF">EZH24_10515</name>
</gene>
<keyword evidence="3" id="KW-1185">Reference proteome</keyword>
<dbReference type="PROSITE" id="PS51257">
    <property type="entry name" value="PROKAR_LIPOPROTEIN"/>
    <property type="match status" value="1"/>
</dbReference>
<sequence length="169" mass="19387">MLKQILIFIIIIFSIIGCNQKSDTINFKNIENRMALKELVDTFSILADKKETDAQTFLFTEDAEVYTYNEGELTTILKGRDEIGKAFGDYLSLFETVYHINGQQTVNIDGDKADGISYCQVVLVRIENGKKIALIRGVYYNDEYTNIDGKWLISKRTSNFVWSDSRIIE</sequence>
<dbReference type="InterPro" id="IPR037401">
    <property type="entry name" value="SnoaL-like"/>
</dbReference>
<comment type="caution">
    <text evidence="2">The sequence shown here is derived from an EMBL/GenBank/DDBJ whole genome shotgun (WGS) entry which is preliminary data.</text>
</comment>